<comment type="caution">
    <text evidence="1">The sequence shown here is derived from an EMBL/GenBank/DDBJ whole genome shotgun (WGS) entry which is preliminary data.</text>
</comment>
<dbReference type="EMBL" id="BARU01007381">
    <property type="protein sequence ID" value="GAH44636.1"/>
    <property type="molecule type" value="Genomic_DNA"/>
</dbReference>
<gene>
    <name evidence="1" type="ORF">S03H2_14546</name>
</gene>
<reference evidence="1" key="1">
    <citation type="journal article" date="2014" name="Front. Microbiol.">
        <title>High frequency of phylogenetically diverse reductive dehalogenase-homologous genes in deep subseafloor sedimentary metagenomes.</title>
        <authorList>
            <person name="Kawai M."/>
            <person name="Futagami T."/>
            <person name="Toyoda A."/>
            <person name="Takaki Y."/>
            <person name="Nishi S."/>
            <person name="Hori S."/>
            <person name="Arai W."/>
            <person name="Tsubouchi T."/>
            <person name="Morono Y."/>
            <person name="Uchiyama I."/>
            <person name="Ito T."/>
            <person name="Fujiyama A."/>
            <person name="Inagaki F."/>
            <person name="Takami H."/>
        </authorList>
    </citation>
    <scope>NUCLEOTIDE SEQUENCE</scope>
    <source>
        <strain evidence="1">Expedition CK06-06</strain>
    </source>
</reference>
<evidence type="ECO:0000313" key="1">
    <source>
        <dbReference type="EMBL" id="GAH44636.1"/>
    </source>
</evidence>
<sequence>HKEGYVGRWELGRSINYGLREIRRGGVPDWILQMGADHVLPDNYVSELISRMTDKIRISSGTFKDVKLNVDTPIGSGKLIDAKLWDLFNGMVYPEKYGYESWIDYRFRKEGYKIARYDDLVTDCRPVRMNKTKAYYWGKGTYAKGGVLPFAIIKAFSMKGNGLSYLRGYFARKDVEKHDDVFEFVGSMQWDKAKKQGLSILNKWLKI</sequence>
<dbReference type="SUPFAM" id="SSF53448">
    <property type="entry name" value="Nucleotide-diphospho-sugar transferases"/>
    <property type="match status" value="1"/>
</dbReference>
<evidence type="ECO:0008006" key="2">
    <source>
        <dbReference type="Google" id="ProtNLM"/>
    </source>
</evidence>
<feature type="non-terminal residue" evidence="1">
    <location>
        <position position="1"/>
    </location>
</feature>
<accession>X1FG79</accession>
<proteinExistence type="predicted"/>
<dbReference type="AlphaFoldDB" id="X1FG79"/>
<protein>
    <recommendedName>
        <fullName evidence="2">Glycosyltransferase 2-like domain-containing protein</fullName>
    </recommendedName>
</protein>
<dbReference type="InterPro" id="IPR029044">
    <property type="entry name" value="Nucleotide-diphossugar_trans"/>
</dbReference>
<organism evidence="1">
    <name type="scientific">marine sediment metagenome</name>
    <dbReference type="NCBI Taxonomy" id="412755"/>
    <lineage>
        <taxon>unclassified sequences</taxon>
        <taxon>metagenomes</taxon>
        <taxon>ecological metagenomes</taxon>
    </lineage>
</organism>
<name>X1FG79_9ZZZZ</name>